<dbReference type="PROSITE" id="PS00018">
    <property type="entry name" value="EF_HAND_1"/>
    <property type="match status" value="1"/>
</dbReference>
<protein>
    <recommendedName>
        <fullName evidence="2">PEP-CTERM protein-sorting domain-containing protein</fullName>
    </recommendedName>
</protein>
<proteinExistence type="predicted"/>
<gene>
    <name evidence="1" type="ORF">LCGC14_0368990</name>
</gene>
<organism evidence="1">
    <name type="scientific">marine sediment metagenome</name>
    <dbReference type="NCBI Taxonomy" id="412755"/>
    <lineage>
        <taxon>unclassified sequences</taxon>
        <taxon>metagenomes</taxon>
        <taxon>ecological metagenomes</taxon>
    </lineage>
</organism>
<accession>A0A0F9TNU5</accession>
<dbReference type="InterPro" id="IPR013424">
    <property type="entry name" value="Ice-binding_C"/>
</dbReference>
<dbReference type="EMBL" id="LAZR01000293">
    <property type="protein sequence ID" value="KKN76607.1"/>
    <property type="molecule type" value="Genomic_DNA"/>
</dbReference>
<dbReference type="Gene3D" id="1.10.1330.10">
    <property type="entry name" value="Dockerin domain"/>
    <property type="match status" value="1"/>
</dbReference>
<comment type="caution">
    <text evidence="1">The sequence shown here is derived from an EMBL/GenBank/DDBJ whole genome shotgun (WGS) entry which is preliminary data.</text>
</comment>
<dbReference type="GO" id="GO:0004553">
    <property type="term" value="F:hydrolase activity, hydrolyzing O-glycosyl compounds"/>
    <property type="evidence" value="ECO:0007669"/>
    <property type="project" value="InterPro"/>
</dbReference>
<dbReference type="InterPro" id="IPR002105">
    <property type="entry name" value="Dockerin_1_rpt"/>
</dbReference>
<dbReference type="InterPro" id="IPR018247">
    <property type="entry name" value="EF_Hand_1_Ca_BS"/>
</dbReference>
<evidence type="ECO:0000313" key="1">
    <source>
        <dbReference type="EMBL" id="KKN76607.1"/>
    </source>
</evidence>
<sequence length="359" mass="38497">MKRQLLTLLVLATLAIAGGAALGASPGTIVLAEDPTFLGDGADFPGMWEYVYDVYGDASPVDRVTLSGFDASAIENQWPWSGWGRTGSLRQKWDFHVAHEPVYYERYAYGSYAVGGTGPWILEGNDWSMDNPWHAPSEYVADGPFPAFMWAGKVADDGESLAFISNAQNRVVEGLLLTFRIVHPYAPGPINWTLLSLRRVGQSNGTVLGPAILATTPGDYDDDGDVDADDVDLLRANMGGDPATYDADGDGDVDEDDMIWHVENLVELTDGSGRLGTRRGDFNLDGFVDGTDLALMKTAFGQPGMGYADGNANPDLFVDGTDLAILKTNFGFIADPAVPEPVTIGLLALGGLALLRRRA</sequence>
<dbReference type="InterPro" id="IPR036439">
    <property type="entry name" value="Dockerin_dom_sf"/>
</dbReference>
<dbReference type="Pfam" id="PF00404">
    <property type="entry name" value="Dockerin_1"/>
    <property type="match status" value="1"/>
</dbReference>
<dbReference type="NCBIfam" id="TIGR02595">
    <property type="entry name" value="PEP_CTERM"/>
    <property type="match status" value="1"/>
</dbReference>
<reference evidence="1" key="1">
    <citation type="journal article" date="2015" name="Nature">
        <title>Complex archaea that bridge the gap between prokaryotes and eukaryotes.</title>
        <authorList>
            <person name="Spang A."/>
            <person name="Saw J.H."/>
            <person name="Jorgensen S.L."/>
            <person name="Zaremba-Niedzwiedzka K."/>
            <person name="Martijn J."/>
            <person name="Lind A.E."/>
            <person name="van Eijk R."/>
            <person name="Schleper C."/>
            <person name="Guy L."/>
            <person name="Ettema T.J."/>
        </authorList>
    </citation>
    <scope>NUCLEOTIDE SEQUENCE</scope>
</reference>
<dbReference type="GO" id="GO:0000272">
    <property type="term" value="P:polysaccharide catabolic process"/>
    <property type="evidence" value="ECO:0007669"/>
    <property type="project" value="InterPro"/>
</dbReference>
<dbReference type="AlphaFoldDB" id="A0A0F9TNU5"/>
<evidence type="ECO:0008006" key="2">
    <source>
        <dbReference type="Google" id="ProtNLM"/>
    </source>
</evidence>
<dbReference type="SUPFAM" id="SSF63446">
    <property type="entry name" value="Type I dockerin domain"/>
    <property type="match status" value="1"/>
</dbReference>
<name>A0A0F9TNU5_9ZZZZ</name>